<sequence>IFTGLYPYHKYFTEASVIFRIVNGEHPRQPEKAMPLGLDDRMRGLMKKCWDSDWEKRPDTRYVLREV</sequence>
<dbReference type="InterPro" id="IPR001245">
    <property type="entry name" value="Ser-Thr/Tyr_kinase_cat_dom"/>
</dbReference>
<evidence type="ECO:0000259" key="1">
    <source>
        <dbReference type="Pfam" id="PF07714"/>
    </source>
</evidence>
<dbReference type="Pfam" id="PF07714">
    <property type="entry name" value="PK_Tyr_Ser-Thr"/>
    <property type="match status" value="1"/>
</dbReference>
<accession>A0A8E2DJE8</accession>
<dbReference type="InterPro" id="IPR011009">
    <property type="entry name" value="Kinase-like_dom_sf"/>
</dbReference>
<organism evidence="2 3">
    <name type="scientific">Obba rivulosa</name>
    <dbReference type="NCBI Taxonomy" id="1052685"/>
    <lineage>
        <taxon>Eukaryota</taxon>
        <taxon>Fungi</taxon>
        <taxon>Dikarya</taxon>
        <taxon>Basidiomycota</taxon>
        <taxon>Agaricomycotina</taxon>
        <taxon>Agaricomycetes</taxon>
        <taxon>Polyporales</taxon>
        <taxon>Gelatoporiaceae</taxon>
        <taxon>Obba</taxon>
    </lineage>
</organism>
<feature type="non-terminal residue" evidence="2">
    <location>
        <position position="1"/>
    </location>
</feature>
<dbReference type="EMBL" id="KV722438">
    <property type="protein sequence ID" value="OCH88961.1"/>
    <property type="molecule type" value="Genomic_DNA"/>
</dbReference>
<dbReference type="Gene3D" id="1.10.510.10">
    <property type="entry name" value="Transferase(Phosphotransferase) domain 1"/>
    <property type="match status" value="1"/>
</dbReference>
<reference evidence="2 3" key="1">
    <citation type="submission" date="2016-07" db="EMBL/GenBank/DDBJ databases">
        <title>Draft genome of the white-rot fungus Obba rivulosa 3A-2.</title>
        <authorList>
            <consortium name="DOE Joint Genome Institute"/>
            <person name="Miettinen O."/>
            <person name="Riley R."/>
            <person name="Acob R."/>
            <person name="Barry K."/>
            <person name="Cullen D."/>
            <person name="De Vries R."/>
            <person name="Hainaut M."/>
            <person name="Hatakka A."/>
            <person name="Henrissat B."/>
            <person name="Hilden K."/>
            <person name="Kuo R."/>
            <person name="Labutti K."/>
            <person name="Lipzen A."/>
            <person name="Makela M.R."/>
            <person name="Sandor L."/>
            <person name="Spatafora J.W."/>
            <person name="Grigoriev I.V."/>
            <person name="Hibbett D.S."/>
        </authorList>
    </citation>
    <scope>NUCLEOTIDE SEQUENCE [LARGE SCALE GENOMIC DNA]</scope>
    <source>
        <strain evidence="2 3">3A-2</strain>
    </source>
</reference>
<evidence type="ECO:0000313" key="3">
    <source>
        <dbReference type="Proteomes" id="UP000250043"/>
    </source>
</evidence>
<proteinExistence type="predicted"/>
<dbReference type="AlphaFoldDB" id="A0A8E2DJE8"/>
<dbReference type="SUPFAM" id="SSF56112">
    <property type="entry name" value="Protein kinase-like (PK-like)"/>
    <property type="match status" value="1"/>
</dbReference>
<name>A0A8E2DJE8_9APHY</name>
<dbReference type="Proteomes" id="UP000250043">
    <property type="component" value="Unassembled WGS sequence"/>
</dbReference>
<evidence type="ECO:0000313" key="2">
    <source>
        <dbReference type="EMBL" id="OCH88961.1"/>
    </source>
</evidence>
<feature type="domain" description="Serine-threonine/tyrosine-protein kinase catalytic" evidence="1">
    <location>
        <begin position="3"/>
        <end position="65"/>
    </location>
</feature>
<dbReference type="GO" id="GO:0004672">
    <property type="term" value="F:protein kinase activity"/>
    <property type="evidence" value="ECO:0007669"/>
    <property type="project" value="InterPro"/>
</dbReference>
<keyword evidence="3" id="KW-1185">Reference proteome</keyword>
<protein>
    <recommendedName>
        <fullName evidence="1">Serine-threonine/tyrosine-protein kinase catalytic domain-containing protein</fullName>
    </recommendedName>
</protein>
<gene>
    <name evidence="2" type="ORF">OBBRIDRAFT_733433</name>
</gene>